<dbReference type="EMBL" id="QLMA01000002">
    <property type="protein sequence ID" value="RAJ85846.1"/>
    <property type="molecule type" value="Genomic_DNA"/>
</dbReference>
<evidence type="ECO:0000313" key="3">
    <source>
        <dbReference type="Proteomes" id="UP000249819"/>
    </source>
</evidence>
<dbReference type="RefSeq" id="WP_111591475.1">
    <property type="nucleotide sequence ID" value="NZ_QLMA01000002.1"/>
</dbReference>
<keyword evidence="3" id="KW-1185">Reference proteome</keyword>
<gene>
    <name evidence="2" type="ORF">CLV59_102552</name>
</gene>
<feature type="transmembrane region" description="Helical" evidence="1">
    <location>
        <begin position="71"/>
        <end position="92"/>
    </location>
</feature>
<comment type="caution">
    <text evidence="2">The sequence shown here is derived from an EMBL/GenBank/DDBJ whole genome shotgun (WGS) entry which is preliminary data.</text>
</comment>
<accession>A0A327WEK7</accession>
<keyword evidence="1" id="KW-1133">Transmembrane helix</keyword>
<dbReference type="OrthoDB" id="9790326at2"/>
<evidence type="ECO:0000256" key="1">
    <source>
        <dbReference type="SAM" id="Phobius"/>
    </source>
</evidence>
<dbReference type="Proteomes" id="UP000249819">
    <property type="component" value="Unassembled WGS sequence"/>
</dbReference>
<keyword evidence="1" id="KW-0472">Membrane</keyword>
<reference evidence="2 3" key="1">
    <citation type="submission" date="2018-06" db="EMBL/GenBank/DDBJ databases">
        <title>Genomic Encyclopedia of Archaeal and Bacterial Type Strains, Phase II (KMG-II): from individual species to whole genera.</title>
        <authorList>
            <person name="Goeker M."/>
        </authorList>
    </citation>
    <scope>NUCLEOTIDE SEQUENCE [LARGE SCALE GENOMIC DNA]</scope>
    <source>
        <strain evidence="2 3">DSM 29821</strain>
    </source>
</reference>
<evidence type="ECO:0008006" key="4">
    <source>
        <dbReference type="Google" id="ProtNLM"/>
    </source>
</evidence>
<evidence type="ECO:0000313" key="2">
    <source>
        <dbReference type="EMBL" id="RAJ85846.1"/>
    </source>
</evidence>
<feature type="transmembrane region" description="Helical" evidence="1">
    <location>
        <begin position="98"/>
        <end position="116"/>
    </location>
</feature>
<name>A0A327WEK7_9BACT</name>
<organism evidence="2 3">
    <name type="scientific">Chitinophaga dinghuensis</name>
    <dbReference type="NCBI Taxonomy" id="1539050"/>
    <lineage>
        <taxon>Bacteria</taxon>
        <taxon>Pseudomonadati</taxon>
        <taxon>Bacteroidota</taxon>
        <taxon>Chitinophagia</taxon>
        <taxon>Chitinophagales</taxon>
        <taxon>Chitinophagaceae</taxon>
        <taxon>Chitinophaga</taxon>
    </lineage>
</organism>
<dbReference type="AlphaFoldDB" id="A0A327WEK7"/>
<sequence length="154" mass="17737">MCAEKSHDKKPNFFLSMLGNKCARCRRGSIYKTKNPYDLKHFMEMPDYCPVCGQKVEVEVGFYFGTGYVSYALSIAICVASLIAWWVFFGFSIYDNSIFWWLGVNGALLVVLQPLIMRLSRAVWMAFFVYYDENWQQLAAEKADHPQPLLSKAS</sequence>
<proteinExistence type="predicted"/>
<keyword evidence="1" id="KW-0812">Transmembrane</keyword>
<protein>
    <recommendedName>
        <fullName evidence="4">DUF983 domain-containing protein</fullName>
    </recommendedName>
</protein>